<feature type="compositionally biased region" description="Basic residues" evidence="1">
    <location>
        <begin position="31"/>
        <end position="40"/>
    </location>
</feature>
<dbReference type="Proteomes" id="UP000015103">
    <property type="component" value="Unassembled WGS sequence"/>
</dbReference>
<dbReference type="eggNOG" id="ENOG502SZ1E">
    <property type="taxonomic scope" value="Eukaryota"/>
</dbReference>
<proteinExistence type="predicted"/>
<evidence type="ECO:0000259" key="2">
    <source>
        <dbReference type="Pfam" id="PF16012"/>
    </source>
</evidence>
<feature type="region of interest" description="Disordered" evidence="1">
    <location>
        <begin position="304"/>
        <end position="340"/>
    </location>
</feature>
<keyword evidence="4" id="KW-1185">Reference proteome</keyword>
<feature type="compositionally biased region" description="Low complexity" evidence="1">
    <location>
        <begin position="104"/>
        <end position="113"/>
    </location>
</feature>
<dbReference type="InParanoid" id="T1HK24"/>
<name>T1HK24_RHOPR</name>
<dbReference type="HOGENOM" id="CLU_039556_0_0_1"/>
<accession>T1HK24</accession>
<dbReference type="EMBL" id="ACPB03013224">
    <property type="status" value="NOT_ANNOTATED_CDS"/>
    <property type="molecule type" value="Genomic_DNA"/>
</dbReference>
<organism evidence="3 4">
    <name type="scientific">Rhodnius prolixus</name>
    <name type="common">Triatomid bug</name>
    <dbReference type="NCBI Taxonomy" id="13249"/>
    <lineage>
        <taxon>Eukaryota</taxon>
        <taxon>Metazoa</taxon>
        <taxon>Ecdysozoa</taxon>
        <taxon>Arthropoda</taxon>
        <taxon>Hexapoda</taxon>
        <taxon>Insecta</taxon>
        <taxon>Pterygota</taxon>
        <taxon>Neoptera</taxon>
        <taxon>Paraneoptera</taxon>
        <taxon>Hemiptera</taxon>
        <taxon>Heteroptera</taxon>
        <taxon>Panheteroptera</taxon>
        <taxon>Cimicomorpha</taxon>
        <taxon>Reduviidae</taxon>
        <taxon>Triatominae</taxon>
        <taxon>Rhodnius</taxon>
    </lineage>
</organism>
<dbReference type="InterPro" id="IPR031961">
    <property type="entry name" value="DUF4780"/>
</dbReference>
<feature type="compositionally biased region" description="Basic residues" evidence="1">
    <location>
        <begin position="1"/>
        <end position="10"/>
    </location>
</feature>
<feature type="compositionally biased region" description="Basic and acidic residues" evidence="1">
    <location>
        <begin position="306"/>
        <end position="333"/>
    </location>
</feature>
<dbReference type="EnsemblMetazoa" id="RPRC004397-RA">
    <property type="protein sequence ID" value="RPRC004397-PA"/>
    <property type="gene ID" value="RPRC004397"/>
</dbReference>
<feature type="compositionally biased region" description="Low complexity" evidence="1">
    <location>
        <begin position="15"/>
        <end position="30"/>
    </location>
</feature>
<feature type="domain" description="DUF4780" evidence="2">
    <location>
        <begin position="172"/>
        <end position="299"/>
    </location>
</feature>
<dbReference type="Pfam" id="PF16012">
    <property type="entry name" value="DUF4780"/>
    <property type="match status" value="1"/>
</dbReference>
<evidence type="ECO:0000256" key="1">
    <source>
        <dbReference type="SAM" id="MobiDB-lite"/>
    </source>
</evidence>
<reference evidence="3" key="1">
    <citation type="submission" date="2015-05" db="UniProtKB">
        <authorList>
            <consortium name="EnsemblMetazoa"/>
        </authorList>
    </citation>
    <scope>IDENTIFICATION</scope>
</reference>
<protein>
    <submittedName>
        <fullName evidence="3">DUF4780 domain-containing protein</fullName>
    </submittedName>
</protein>
<feature type="region of interest" description="Disordered" evidence="1">
    <location>
        <begin position="353"/>
        <end position="421"/>
    </location>
</feature>
<dbReference type="VEuPathDB" id="VectorBase:RPRC004397"/>
<sequence length="421" mass="45459">MGANKNKNKNTIKGQHQQQHAQQQSRPQRQQTKKHNHQTLHKFQQSHLEAPNVAIGQRGGADGSASIKAKAGVHSGLTGITEPVRADRVGGTQEPRPGRGQGKGNTPPTGTTGAENPKTPAAKGTGVRRQQSFRADSLEAIEAMTDAEVHSARISGSSKKRVAALTKAGIEYLQAKRPGFVLATCADQFSAEWLRDIVPRLTPWKGAKLLPLLGDDIPRPETAVVFIPDEQGSKIEADIVLKRLEVGNQKLCTGNWNVWGCKPMEGGQVWTFSMDRASLDELRRLNMSPFFGWGQVKFRVKSSKYKGPEKAKASTDEKESMLKATDPDPDKKSTPGWRGGLEGEMEALRAALSELPAGGEHPKEEGAEAMEISVGDLPSGSGSLPQRPSGLGQESGPAETQGGSRENTGRRPAHLGRLTWY</sequence>
<dbReference type="AlphaFoldDB" id="T1HK24"/>
<evidence type="ECO:0000313" key="4">
    <source>
        <dbReference type="Proteomes" id="UP000015103"/>
    </source>
</evidence>
<evidence type="ECO:0000313" key="3">
    <source>
        <dbReference type="EnsemblMetazoa" id="RPRC004397-PA"/>
    </source>
</evidence>
<dbReference type="OMA" id="SKEARYH"/>
<feature type="region of interest" description="Disordered" evidence="1">
    <location>
        <begin position="1"/>
        <end position="130"/>
    </location>
</feature>